<reference evidence="1" key="1">
    <citation type="submission" date="2023-12" db="EMBL/GenBank/DDBJ databases">
        <title>Genome assembly of Anisodus tanguticus.</title>
        <authorList>
            <person name="Wang Y.-J."/>
        </authorList>
    </citation>
    <scope>NUCLEOTIDE SEQUENCE</scope>
    <source>
        <strain evidence="1">KB-2021</strain>
        <tissue evidence="1">Leaf</tissue>
    </source>
</reference>
<evidence type="ECO:0000313" key="2">
    <source>
        <dbReference type="Proteomes" id="UP001291623"/>
    </source>
</evidence>
<dbReference type="Proteomes" id="UP001291623">
    <property type="component" value="Unassembled WGS sequence"/>
</dbReference>
<proteinExistence type="predicted"/>
<keyword evidence="2" id="KW-1185">Reference proteome</keyword>
<name>A0AAE1RUA7_9SOLA</name>
<organism evidence="1 2">
    <name type="scientific">Anisodus tanguticus</name>
    <dbReference type="NCBI Taxonomy" id="243964"/>
    <lineage>
        <taxon>Eukaryota</taxon>
        <taxon>Viridiplantae</taxon>
        <taxon>Streptophyta</taxon>
        <taxon>Embryophyta</taxon>
        <taxon>Tracheophyta</taxon>
        <taxon>Spermatophyta</taxon>
        <taxon>Magnoliopsida</taxon>
        <taxon>eudicotyledons</taxon>
        <taxon>Gunneridae</taxon>
        <taxon>Pentapetalae</taxon>
        <taxon>asterids</taxon>
        <taxon>lamiids</taxon>
        <taxon>Solanales</taxon>
        <taxon>Solanaceae</taxon>
        <taxon>Solanoideae</taxon>
        <taxon>Hyoscyameae</taxon>
        <taxon>Anisodus</taxon>
    </lineage>
</organism>
<sequence>MVDLNVGGEIYGGLYAGHHFSGDVGLKYFVVEMWIWSLWRCIVKNKQSVVAADTEVVRWFSDKEHIIIGGYKYN</sequence>
<evidence type="ECO:0000313" key="1">
    <source>
        <dbReference type="EMBL" id="KAK4358679.1"/>
    </source>
</evidence>
<dbReference type="EMBL" id="JAVYJV010000011">
    <property type="protein sequence ID" value="KAK4358679.1"/>
    <property type="molecule type" value="Genomic_DNA"/>
</dbReference>
<accession>A0AAE1RUA7</accession>
<gene>
    <name evidence="1" type="ORF">RND71_020908</name>
</gene>
<comment type="caution">
    <text evidence="1">The sequence shown here is derived from an EMBL/GenBank/DDBJ whole genome shotgun (WGS) entry which is preliminary data.</text>
</comment>
<protein>
    <submittedName>
        <fullName evidence="1">Uncharacterized protein</fullName>
    </submittedName>
</protein>
<dbReference type="AlphaFoldDB" id="A0AAE1RUA7"/>